<dbReference type="RefSeq" id="WP_141134983.1">
    <property type="nucleotide sequence ID" value="NZ_FZOY01000015.1"/>
</dbReference>
<dbReference type="OrthoDB" id="7835834at2"/>
<dbReference type="AlphaFoldDB" id="A0A239MCY3"/>
<name>A0A239MCY3_9RHOB</name>
<organism evidence="1 2">
    <name type="scientific">Tropicimonas sediminicola</name>
    <dbReference type="NCBI Taxonomy" id="1031541"/>
    <lineage>
        <taxon>Bacteria</taxon>
        <taxon>Pseudomonadati</taxon>
        <taxon>Pseudomonadota</taxon>
        <taxon>Alphaproteobacteria</taxon>
        <taxon>Rhodobacterales</taxon>
        <taxon>Roseobacteraceae</taxon>
        <taxon>Tropicimonas</taxon>
    </lineage>
</organism>
<reference evidence="1 2" key="1">
    <citation type="submission" date="2017-06" db="EMBL/GenBank/DDBJ databases">
        <authorList>
            <person name="Kim H.J."/>
            <person name="Triplett B.A."/>
        </authorList>
    </citation>
    <scope>NUCLEOTIDE SEQUENCE [LARGE SCALE GENOMIC DNA]</scope>
    <source>
        <strain evidence="1 2">DSM 29339</strain>
    </source>
</reference>
<sequence length="66" mass="7418">MAIIVGGVDTGVLAEELKDFLASSLPTSLDGVTENLDDWIDRNEERLETWLDNLMEHLGDWVDRTS</sequence>
<gene>
    <name evidence="1" type="ORF">SAMN05421757_11551</name>
</gene>
<accession>A0A239MCY3</accession>
<dbReference type="Proteomes" id="UP000198426">
    <property type="component" value="Unassembled WGS sequence"/>
</dbReference>
<protein>
    <submittedName>
        <fullName evidence="1">Uncharacterized protein</fullName>
    </submittedName>
</protein>
<evidence type="ECO:0000313" key="1">
    <source>
        <dbReference type="EMBL" id="SNT39914.1"/>
    </source>
</evidence>
<dbReference type="EMBL" id="FZOY01000015">
    <property type="protein sequence ID" value="SNT39914.1"/>
    <property type="molecule type" value="Genomic_DNA"/>
</dbReference>
<feature type="non-terminal residue" evidence="1">
    <location>
        <position position="66"/>
    </location>
</feature>
<evidence type="ECO:0000313" key="2">
    <source>
        <dbReference type="Proteomes" id="UP000198426"/>
    </source>
</evidence>
<proteinExistence type="predicted"/>
<keyword evidence="2" id="KW-1185">Reference proteome</keyword>